<dbReference type="Pfam" id="PF00583">
    <property type="entry name" value="Acetyltransf_1"/>
    <property type="match status" value="1"/>
</dbReference>
<evidence type="ECO:0000313" key="2">
    <source>
        <dbReference type="EMBL" id="ADL35809.1"/>
    </source>
</evidence>
<dbReference type="SUPFAM" id="SSF55729">
    <property type="entry name" value="Acyl-CoA N-acyltransferases (Nat)"/>
    <property type="match status" value="1"/>
</dbReference>
<evidence type="ECO:0000313" key="3">
    <source>
        <dbReference type="Proteomes" id="UP000001299"/>
    </source>
</evidence>
<sequence length="262" mass="30317">MDKFVDERDYKLLDQDRYTFFVLRRILGGPCKLILSDHERVIICFSKEPFPVWIWTPDDATDKDMAAAYDVISENGLLDGNHNYNIKYKLAEYFINRAKKEGKELFIRQNMYAYDCPKSVEPQEKASGELHKCTQDDCEELVDLIDGFHNAVGIDIMDRAAYEQNAKKSIEDRRTFFWQDKGITTACCKYVPNGDMASISLVYTKPECRRKHYAENLVYTVTELARAEGYLPMLYTDADYVASNACYEKIGYIRRGELCTVG</sequence>
<dbReference type="RefSeq" id="WP_013282459.1">
    <property type="nucleotide sequence ID" value="NC_014388.1"/>
</dbReference>
<dbReference type="AlphaFoldDB" id="E0S327"/>
<name>E0S327_BUTPB</name>
<dbReference type="Proteomes" id="UP000001299">
    <property type="component" value="Chromosome 2"/>
</dbReference>
<keyword evidence="2" id="KW-0808">Transferase</keyword>
<dbReference type="Gene3D" id="3.40.630.30">
    <property type="match status" value="1"/>
</dbReference>
<dbReference type="InterPro" id="IPR000182">
    <property type="entry name" value="GNAT_dom"/>
</dbReference>
<dbReference type="GO" id="GO:0016747">
    <property type="term" value="F:acyltransferase activity, transferring groups other than amino-acyl groups"/>
    <property type="evidence" value="ECO:0007669"/>
    <property type="project" value="InterPro"/>
</dbReference>
<feature type="domain" description="N-acetyltransferase" evidence="1">
    <location>
        <begin position="128"/>
        <end position="262"/>
    </location>
</feature>
<accession>E0S327</accession>
<reference evidence="2 3" key="1">
    <citation type="journal article" date="2010" name="PLoS ONE">
        <title>The glycobiome of the rumen bacterium Butyrivibrio proteoclasticus B316(T) highlights adaptation to a polysaccharide-rich environment.</title>
        <authorList>
            <person name="Kelly W.J."/>
            <person name="Leahy S.C."/>
            <person name="Altermann E."/>
            <person name="Yeoman C.J."/>
            <person name="Dunne J.C."/>
            <person name="Kong Z."/>
            <person name="Pacheco D.M."/>
            <person name="Li D."/>
            <person name="Noel S.J."/>
            <person name="Moon C.D."/>
            <person name="Cookson A.L."/>
            <person name="Attwood G.T."/>
        </authorList>
    </citation>
    <scope>NUCLEOTIDE SEQUENCE [LARGE SCALE GENOMIC DNA]</scope>
    <source>
        <strain evidence="3">ATCC 51982 / DSM 14932 / B316</strain>
    </source>
</reference>
<dbReference type="HOGENOM" id="CLU_064724_0_0_9"/>
<dbReference type="STRING" id="515622.bpr_III121"/>
<dbReference type="EMBL" id="CP001811">
    <property type="protein sequence ID" value="ADL35809.1"/>
    <property type="molecule type" value="Genomic_DNA"/>
</dbReference>
<dbReference type="eggNOG" id="COG3393">
    <property type="taxonomic scope" value="Bacteria"/>
</dbReference>
<proteinExistence type="predicted"/>
<organism evidence="2 3">
    <name type="scientific">Butyrivibrio proteoclasticus (strain ATCC 51982 / DSM 14932 / B316)</name>
    <name type="common">Clostridium proteoclasticum</name>
    <dbReference type="NCBI Taxonomy" id="515622"/>
    <lineage>
        <taxon>Bacteria</taxon>
        <taxon>Bacillati</taxon>
        <taxon>Bacillota</taxon>
        <taxon>Clostridia</taxon>
        <taxon>Lachnospirales</taxon>
        <taxon>Lachnospiraceae</taxon>
        <taxon>Butyrivibrio</taxon>
    </lineage>
</organism>
<protein>
    <submittedName>
        <fullName evidence="2">Acetyltransferase GNAT family</fullName>
    </submittedName>
</protein>
<keyword evidence="3" id="KW-1185">Reference proteome</keyword>
<dbReference type="PROSITE" id="PS51186">
    <property type="entry name" value="GNAT"/>
    <property type="match status" value="1"/>
</dbReference>
<dbReference type="KEGG" id="bpb:bpr_III121"/>
<evidence type="ECO:0000259" key="1">
    <source>
        <dbReference type="PROSITE" id="PS51186"/>
    </source>
</evidence>
<dbReference type="InterPro" id="IPR016181">
    <property type="entry name" value="Acyl_CoA_acyltransferase"/>
</dbReference>
<gene>
    <name evidence="2" type="ordered locus">bpr_III121</name>
</gene>